<dbReference type="PANTHER" id="PTHR12151:SF25">
    <property type="entry name" value="LINALOOL DEHYDRATASE_ISOMERASE DOMAIN-CONTAINING PROTEIN"/>
    <property type="match status" value="1"/>
</dbReference>
<protein>
    <submittedName>
        <fullName evidence="6">SCO family protein</fullName>
    </submittedName>
</protein>
<reference evidence="7" key="1">
    <citation type="journal article" date="2022" name="Int. J. Syst. Evol. Microbiol.">
        <title>Anaeromyxobacter oryzae sp. nov., Anaeromyxobacter diazotrophicus sp. nov. and Anaeromyxobacter paludicola sp. nov., isolated from paddy soils.</title>
        <authorList>
            <person name="Itoh H."/>
            <person name="Xu Z."/>
            <person name="Mise K."/>
            <person name="Masuda Y."/>
            <person name="Ushijima N."/>
            <person name="Hayakawa C."/>
            <person name="Shiratori Y."/>
            <person name="Senoo K."/>
        </authorList>
    </citation>
    <scope>NUCLEOTIDE SEQUENCE [LARGE SCALE GENOMIC DNA]</scope>
    <source>
        <strain evidence="7">Red232</strain>
    </source>
</reference>
<evidence type="ECO:0000256" key="2">
    <source>
        <dbReference type="ARBA" id="ARBA00023008"/>
    </source>
</evidence>
<proteinExistence type="inferred from homology"/>
<dbReference type="CDD" id="cd02968">
    <property type="entry name" value="SCO"/>
    <property type="match status" value="1"/>
</dbReference>
<comment type="similarity">
    <text evidence="1">Belongs to the SCO1/2 family.</text>
</comment>
<accession>A0ABM7WX19</accession>
<dbReference type="EMBL" id="AP025591">
    <property type="protein sequence ID" value="BDG04030.1"/>
    <property type="molecule type" value="Genomic_DNA"/>
</dbReference>
<dbReference type="SUPFAM" id="SSF52833">
    <property type="entry name" value="Thioredoxin-like"/>
    <property type="match status" value="1"/>
</dbReference>
<evidence type="ECO:0000256" key="4">
    <source>
        <dbReference type="SAM" id="SignalP"/>
    </source>
</evidence>
<dbReference type="InterPro" id="IPR003782">
    <property type="entry name" value="SCO1/SenC"/>
</dbReference>
<keyword evidence="7" id="KW-1185">Reference proteome</keyword>
<evidence type="ECO:0000256" key="1">
    <source>
        <dbReference type="ARBA" id="ARBA00010996"/>
    </source>
</evidence>
<dbReference type="Proteomes" id="UP001162891">
    <property type="component" value="Chromosome"/>
</dbReference>
<feature type="region of interest" description="Disordered" evidence="3">
    <location>
        <begin position="192"/>
        <end position="215"/>
    </location>
</feature>
<evidence type="ECO:0000256" key="3">
    <source>
        <dbReference type="SAM" id="MobiDB-lite"/>
    </source>
</evidence>
<feature type="signal peptide" evidence="4">
    <location>
        <begin position="1"/>
        <end position="22"/>
    </location>
</feature>
<feature type="compositionally biased region" description="Low complexity" evidence="3">
    <location>
        <begin position="205"/>
        <end position="215"/>
    </location>
</feature>
<feature type="domain" description="Thioredoxin" evidence="5">
    <location>
        <begin position="33"/>
        <end position="196"/>
    </location>
</feature>
<dbReference type="Pfam" id="PF02630">
    <property type="entry name" value="SCO1-SenC"/>
    <property type="match status" value="1"/>
</dbReference>
<evidence type="ECO:0000259" key="5">
    <source>
        <dbReference type="PROSITE" id="PS51352"/>
    </source>
</evidence>
<feature type="chain" id="PRO_5046612163" evidence="4">
    <location>
        <begin position="23"/>
        <end position="215"/>
    </location>
</feature>
<dbReference type="InterPro" id="IPR013766">
    <property type="entry name" value="Thioredoxin_domain"/>
</dbReference>
<organism evidence="6 7">
    <name type="scientific">Anaeromyxobacter oryzae</name>
    <dbReference type="NCBI Taxonomy" id="2918170"/>
    <lineage>
        <taxon>Bacteria</taxon>
        <taxon>Pseudomonadati</taxon>
        <taxon>Myxococcota</taxon>
        <taxon>Myxococcia</taxon>
        <taxon>Myxococcales</taxon>
        <taxon>Cystobacterineae</taxon>
        <taxon>Anaeromyxobacteraceae</taxon>
        <taxon>Anaeromyxobacter</taxon>
    </lineage>
</organism>
<evidence type="ECO:0000313" key="6">
    <source>
        <dbReference type="EMBL" id="BDG04030.1"/>
    </source>
</evidence>
<keyword evidence="2" id="KW-0186">Copper</keyword>
<dbReference type="PANTHER" id="PTHR12151">
    <property type="entry name" value="ELECTRON TRANSPORT PROTIN SCO1/SENC FAMILY MEMBER"/>
    <property type="match status" value="1"/>
</dbReference>
<dbReference type="RefSeq" id="WP_248352405.1">
    <property type="nucleotide sequence ID" value="NZ_AP025591.1"/>
</dbReference>
<gene>
    <name evidence="6" type="ORF">AMOR_30260</name>
</gene>
<dbReference type="InterPro" id="IPR036249">
    <property type="entry name" value="Thioredoxin-like_sf"/>
</dbReference>
<name>A0ABM7WX19_9BACT</name>
<dbReference type="Gene3D" id="3.40.30.10">
    <property type="entry name" value="Glutaredoxin"/>
    <property type="match status" value="1"/>
</dbReference>
<sequence>MTTRLSAAAVAALLALPVAGRAAPSGDPAEREAKARAYFTNTALKDQAGKPRRFYDDVLRGHVVLLSFMFTRCFDACPLITRKMNAVRTELGDRFGPDVQFVSLSVDPENDPPAELRKFAEKQRAVSPAWTFLTGRKADVQLVLRKLGQLGDEPGDHYTGFIVGNVRTGHWQKVRPDAPAATVAEMLRRLADEERAPAAPGREQASAAVPAAAAR</sequence>
<evidence type="ECO:0000313" key="7">
    <source>
        <dbReference type="Proteomes" id="UP001162891"/>
    </source>
</evidence>
<dbReference type="PROSITE" id="PS51352">
    <property type="entry name" value="THIOREDOXIN_2"/>
    <property type="match status" value="1"/>
</dbReference>
<keyword evidence="4" id="KW-0732">Signal</keyword>